<name>A0A226ERA2_FOLCA</name>
<evidence type="ECO:0000256" key="12">
    <source>
        <dbReference type="ARBA" id="ARBA00034018"/>
    </source>
</evidence>
<keyword evidence="11 13" id="KW-0472">Membrane</keyword>
<dbReference type="SUPFAM" id="SSF52540">
    <property type="entry name" value="P-loop containing nucleoside triphosphate hydrolases"/>
    <property type="match status" value="1"/>
</dbReference>
<feature type="domain" description="ABC transporter" evidence="14">
    <location>
        <begin position="655"/>
        <end position="879"/>
    </location>
</feature>
<dbReference type="Pfam" id="PF00005">
    <property type="entry name" value="ABC_tran"/>
    <property type="match status" value="1"/>
</dbReference>
<dbReference type="SMART" id="SM00382">
    <property type="entry name" value="AAA"/>
    <property type="match status" value="1"/>
</dbReference>
<feature type="transmembrane region" description="Helical" evidence="13">
    <location>
        <begin position="27"/>
        <end position="48"/>
    </location>
</feature>
<evidence type="ECO:0000256" key="2">
    <source>
        <dbReference type="ARBA" id="ARBA00009726"/>
    </source>
</evidence>
<dbReference type="Gene3D" id="1.20.1560.10">
    <property type="entry name" value="ABC transporter type 1, transmembrane domain"/>
    <property type="match status" value="1"/>
</dbReference>
<keyword evidence="5 13" id="KW-0812">Transmembrane</keyword>
<feature type="domain" description="ABC transmembrane type-1" evidence="15">
    <location>
        <begin position="339"/>
        <end position="619"/>
    </location>
</feature>
<dbReference type="OrthoDB" id="6500128at2759"/>
<evidence type="ECO:0000256" key="3">
    <source>
        <dbReference type="ARBA" id="ARBA00012191"/>
    </source>
</evidence>
<feature type="transmembrane region" description="Helical" evidence="13">
    <location>
        <begin position="959"/>
        <end position="978"/>
    </location>
</feature>
<evidence type="ECO:0000256" key="5">
    <source>
        <dbReference type="ARBA" id="ARBA00022692"/>
    </source>
</evidence>
<evidence type="ECO:0000259" key="14">
    <source>
        <dbReference type="PROSITE" id="PS50893"/>
    </source>
</evidence>
<dbReference type="InterPro" id="IPR011527">
    <property type="entry name" value="ABC1_TM_dom"/>
</dbReference>
<keyword evidence="10 13" id="KW-1133">Transmembrane helix</keyword>
<dbReference type="PROSITE" id="PS50893">
    <property type="entry name" value="ABC_TRANSPORTER_2"/>
    <property type="match status" value="1"/>
</dbReference>
<dbReference type="InterPro" id="IPR003439">
    <property type="entry name" value="ABC_transporter-like_ATP-bd"/>
</dbReference>
<evidence type="ECO:0000256" key="7">
    <source>
        <dbReference type="ARBA" id="ARBA00022741"/>
    </source>
</evidence>
<dbReference type="InterPro" id="IPR027417">
    <property type="entry name" value="P-loop_NTPase"/>
</dbReference>
<dbReference type="PANTHER" id="PTHR24223">
    <property type="entry name" value="ATP-BINDING CASSETTE SUB-FAMILY C"/>
    <property type="match status" value="1"/>
</dbReference>
<feature type="transmembrane region" description="Helical" evidence="13">
    <location>
        <begin position="135"/>
        <end position="152"/>
    </location>
</feature>
<comment type="catalytic activity">
    <reaction evidence="12">
        <text>ATP + H2O + xenobioticSide 1 = ADP + phosphate + xenobioticSide 2.</text>
        <dbReference type="EC" id="7.6.2.2"/>
    </reaction>
</comment>
<dbReference type="GO" id="GO:0005524">
    <property type="term" value="F:ATP binding"/>
    <property type="evidence" value="ECO:0007669"/>
    <property type="project" value="UniProtKB-KW"/>
</dbReference>
<keyword evidence="4" id="KW-0813">Transport</keyword>
<feature type="transmembrane region" description="Helical" evidence="13">
    <location>
        <begin position="69"/>
        <end position="91"/>
    </location>
</feature>
<proteinExistence type="inferred from homology"/>
<comment type="caution">
    <text evidence="16">The sequence shown here is derived from an EMBL/GenBank/DDBJ whole genome shotgun (WGS) entry which is preliminary data.</text>
</comment>
<dbReference type="InterPro" id="IPR050173">
    <property type="entry name" value="ABC_transporter_C-like"/>
</dbReference>
<keyword evidence="6" id="KW-0677">Repeat</keyword>
<evidence type="ECO:0000313" key="17">
    <source>
        <dbReference type="Proteomes" id="UP000198287"/>
    </source>
</evidence>
<dbReference type="InterPro" id="IPR036640">
    <property type="entry name" value="ABC1_TM_sf"/>
</dbReference>
<keyword evidence="8" id="KW-0067">ATP-binding</keyword>
<feature type="transmembrane region" description="Helical" evidence="13">
    <location>
        <begin position="196"/>
        <end position="217"/>
    </location>
</feature>
<evidence type="ECO:0000256" key="6">
    <source>
        <dbReference type="ARBA" id="ARBA00022737"/>
    </source>
</evidence>
<evidence type="ECO:0000256" key="13">
    <source>
        <dbReference type="SAM" id="Phobius"/>
    </source>
</evidence>
<evidence type="ECO:0000256" key="4">
    <source>
        <dbReference type="ARBA" id="ARBA00022448"/>
    </source>
</evidence>
<evidence type="ECO:0000256" key="9">
    <source>
        <dbReference type="ARBA" id="ARBA00022967"/>
    </source>
</evidence>
<reference evidence="16 17" key="1">
    <citation type="submission" date="2015-12" db="EMBL/GenBank/DDBJ databases">
        <title>The genome of Folsomia candida.</title>
        <authorList>
            <person name="Faddeeva A."/>
            <person name="Derks M.F."/>
            <person name="Anvar Y."/>
            <person name="Smit S."/>
            <person name="Van Straalen N."/>
            <person name="Roelofs D."/>
        </authorList>
    </citation>
    <scope>NUCLEOTIDE SEQUENCE [LARGE SCALE GENOMIC DNA]</scope>
    <source>
        <strain evidence="16 17">VU population</strain>
        <tissue evidence="16">Whole body</tissue>
    </source>
</reference>
<dbReference type="GO" id="GO:0016020">
    <property type="term" value="C:membrane"/>
    <property type="evidence" value="ECO:0007669"/>
    <property type="project" value="UniProtKB-SubCell"/>
</dbReference>
<evidence type="ECO:0000256" key="8">
    <source>
        <dbReference type="ARBA" id="ARBA00022840"/>
    </source>
</evidence>
<comment type="similarity">
    <text evidence="2">Belongs to the ABC transporter superfamily. ABCC family. Conjugate transporter (TC 3.A.1.208) subfamily.</text>
</comment>
<comment type="subcellular location">
    <subcellularLocation>
        <location evidence="1">Membrane</location>
        <topology evidence="1">Multi-pass membrane protein</topology>
    </subcellularLocation>
</comment>
<accession>A0A226ERA2</accession>
<feature type="transmembrane region" description="Helical" evidence="13">
    <location>
        <begin position="596"/>
        <end position="618"/>
    </location>
</feature>
<dbReference type="Pfam" id="PF00664">
    <property type="entry name" value="ABC_membrane"/>
    <property type="match status" value="1"/>
</dbReference>
<feature type="transmembrane region" description="Helical" evidence="13">
    <location>
        <begin position="557"/>
        <end position="584"/>
    </location>
</feature>
<sequence>MKNLSFECGSVDFRIWDKNVQDFGQCFFHLGIQLPCYALLAIVSSYYIGKRRLVFSQPSDWNNCQTFIIYFRSLLVSLLTITSLIQMLIHFVLKSHLISVTEIAISTSKTGAWFLHLIFVLRLKRGNSFNTRGPKLILMTWFSSAVVSAFSFRTRYYFFVNRHYHNNYNQQQLHDYLNYGDEAETTQLFNYPADDYLWLCTSAIEIILQFFYLLTLIPGSSHLEQHQYRHRSRVNDVVYSAYEGHENNSYTGFDEDDEEEIPLGTAKERSGIISRLFFIWVTKLMKKGSCGFLKAAENLFDLPLDLSTRHVALNFQRWTVTRTLLKSLHVSFGFEFYSVGLLKLISDAMGFCGPIFLSYLVKFIEDGSESQEIWVGYGYVGGLCAAAIIGALANTHFNMKMAEINLKIRAALITTIYRKTVHIRKTTLDKFSSGEILNFFSTDTDRIVNFCPSFHAFWSLPAQVGVTLYLLYREIDLSFLAGLIFAIVLIPVNRVIAKKIGQLSTEMMKYKDQRVKMMSEILYGARTLKLHSWETYFFERVNDIRCKEMKCLKGRKYLDALCVYFWATTPIMISVLSFGTYVMLGNQLTASKVFTSIALFNILINPLNSLPWVLNGLVEAWVSIKRINKFLQEEETEPYAVFDELPTMMKESTAILAEQASFNWGAGELSISDLNLKVSKGQFIGIIGGVGSGKSSVLLSILGELNKSSGSISVPNPNEGIGLVLQEAWVQRGTIRSNICFAPNTNLTRYKSVVESCCLKEDLSSFKYRDDTIVGENGTCLSGGQKIRLTLARAVYQDFNTYFLDDVFAAVDYKVAKQLYRKCIMGILKNKTRLLCTHHTQFLKDADWIIVLNEGNIIDEGTPSQILPRYGDNSIENSISDSESDLDERRGDSFTKRRLDITRTPSEMDETVMIKSGHSFEFTHNGQVPVEDQDGCDLNEETQREGTIQFHVFTSYYKAIGPCLFWSIIISIIIMQASRNFSDIWLAYWVSQQKDNNGTELPTTTTTPFPTFETPLNSYLNARSSENFLQDSNEDQQQYYSSFIIELIPFNTDHMDPTIKYYFGIFILIGLFNSVFTLARAFLFAIGGIVFNYKIYI</sequence>
<keyword evidence="9" id="KW-1278">Translocase</keyword>
<organism evidence="16 17">
    <name type="scientific">Folsomia candida</name>
    <name type="common">Springtail</name>
    <dbReference type="NCBI Taxonomy" id="158441"/>
    <lineage>
        <taxon>Eukaryota</taxon>
        <taxon>Metazoa</taxon>
        <taxon>Ecdysozoa</taxon>
        <taxon>Arthropoda</taxon>
        <taxon>Hexapoda</taxon>
        <taxon>Collembola</taxon>
        <taxon>Entomobryomorpha</taxon>
        <taxon>Isotomoidea</taxon>
        <taxon>Isotomidae</taxon>
        <taxon>Proisotominae</taxon>
        <taxon>Folsomia</taxon>
    </lineage>
</organism>
<evidence type="ECO:0000256" key="1">
    <source>
        <dbReference type="ARBA" id="ARBA00004141"/>
    </source>
</evidence>
<keyword evidence="17" id="KW-1185">Reference proteome</keyword>
<keyword evidence="7" id="KW-0547">Nucleotide-binding</keyword>
<dbReference type="GO" id="GO:0016887">
    <property type="term" value="F:ATP hydrolysis activity"/>
    <property type="evidence" value="ECO:0007669"/>
    <property type="project" value="InterPro"/>
</dbReference>
<dbReference type="Proteomes" id="UP000198287">
    <property type="component" value="Unassembled WGS sequence"/>
</dbReference>
<evidence type="ECO:0000259" key="15">
    <source>
        <dbReference type="PROSITE" id="PS50929"/>
    </source>
</evidence>
<dbReference type="OMA" id="NDIRCKE"/>
<dbReference type="InterPro" id="IPR003593">
    <property type="entry name" value="AAA+_ATPase"/>
</dbReference>
<protein>
    <recommendedName>
        <fullName evidence="3">ABC-type xenobiotic transporter</fullName>
        <ecNumber evidence="3">7.6.2.2</ecNumber>
    </recommendedName>
</protein>
<dbReference type="FunFam" id="3.40.50.300:FF:000997">
    <property type="entry name" value="Multidrug resistance-associated protein 1"/>
    <property type="match status" value="1"/>
</dbReference>
<dbReference type="SUPFAM" id="SSF90123">
    <property type="entry name" value="ABC transporter transmembrane region"/>
    <property type="match status" value="1"/>
</dbReference>
<dbReference type="EC" id="7.6.2.2" evidence="3"/>
<gene>
    <name evidence="16" type="ORF">Fcan01_05442</name>
</gene>
<evidence type="ECO:0000256" key="11">
    <source>
        <dbReference type="ARBA" id="ARBA00023136"/>
    </source>
</evidence>
<dbReference type="Gene3D" id="3.40.50.300">
    <property type="entry name" value="P-loop containing nucleotide triphosphate hydrolases"/>
    <property type="match status" value="1"/>
</dbReference>
<dbReference type="PROSITE" id="PS50929">
    <property type="entry name" value="ABC_TM1F"/>
    <property type="match status" value="1"/>
</dbReference>
<evidence type="ECO:0000313" key="16">
    <source>
        <dbReference type="EMBL" id="OXA59126.1"/>
    </source>
</evidence>
<dbReference type="FunFam" id="1.20.1560.10:FF:000037">
    <property type="entry name" value="ATP-binding cassette subfamily C member 10"/>
    <property type="match status" value="1"/>
</dbReference>
<evidence type="ECO:0000256" key="10">
    <source>
        <dbReference type="ARBA" id="ARBA00022989"/>
    </source>
</evidence>
<dbReference type="STRING" id="158441.A0A226ERA2"/>
<feature type="transmembrane region" description="Helical" evidence="13">
    <location>
        <begin position="373"/>
        <end position="393"/>
    </location>
</feature>
<feature type="transmembrane region" description="Helical" evidence="13">
    <location>
        <begin position="336"/>
        <end position="361"/>
    </location>
</feature>
<dbReference type="GO" id="GO:0008559">
    <property type="term" value="F:ABC-type xenobiotic transporter activity"/>
    <property type="evidence" value="ECO:0007669"/>
    <property type="project" value="UniProtKB-EC"/>
</dbReference>
<feature type="transmembrane region" description="Helical" evidence="13">
    <location>
        <begin position="478"/>
        <end position="497"/>
    </location>
</feature>
<dbReference type="PANTHER" id="PTHR24223:SF330">
    <property type="entry name" value="ATP-BINDING CASSETTE SUB-FAMILY C MEMBER 10"/>
    <property type="match status" value="1"/>
</dbReference>
<dbReference type="CDD" id="cd18598">
    <property type="entry name" value="ABC_6TM_MRP7_D1_like"/>
    <property type="match status" value="1"/>
</dbReference>
<feature type="transmembrane region" description="Helical" evidence="13">
    <location>
        <begin position="1061"/>
        <end position="1091"/>
    </location>
</feature>
<dbReference type="AlphaFoldDB" id="A0A226ERA2"/>
<dbReference type="EMBL" id="LNIX01000002">
    <property type="protein sequence ID" value="OXA59126.1"/>
    <property type="molecule type" value="Genomic_DNA"/>
</dbReference>